<gene>
    <name evidence="2" type="ORF">HYC85_022582</name>
</gene>
<organism evidence="2 3">
    <name type="scientific">Camellia sinensis</name>
    <name type="common">Tea plant</name>
    <name type="synonym">Thea sinensis</name>
    <dbReference type="NCBI Taxonomy" id="4442"/>
    <lineage>
        <taxon>Eukaryota</taxon>
        <taxon>Viridiplantae</taxon>
        <taxon>Streptophyta</taxon>
        <taxon>Embryophyta</taxon>
        <taxon>Tracheophyta</taxon>
        <taxon>Spermatophyta</taxon>
        <taxon>Magnoliopsida</taxon>
        <taxon>eudicotyledons</taxon>
        <taxon>Gunneridae</taxon>
        <taxon>Pentapetalae</taxon>
        <taxon>asterids</taxon>
        <taxon>Ericales</taxon>
        <taxon>Theaceae</taxon>
        <taxon>Camellia</taxon>
    </lineage>
</organism>
<dbReference type="EMBL" id="JACBKZ010000011">
    <property type="protein sequence ID" value="KAF5938323.1"/>
    <property type="molecule type" value="Genomic_DNA"/>
</dbReference>
<sequence length="119" mass="13617">MVFALRNNGNTSGCIVDFRFGNSRVVKPAYEVLLNELQKHFSSSKNLKSLELCYQRHKPEGFNNLPTITFHYKGTQANLVIKPKGSFEVGDKMASNKKHEYFCLAMLSDDKMTSIERHE</sequence>
<dbReference type="InterPro" id="IPR021109">
    <property type="entry name" value="Peptidase_aspartic_dom_sf"/>
</dbReference>
<reference evidence="3" key="1">
    <citation type="journal article" date="2020" name="Nat. Commun.">
        <title>Genome assembly of wild tea tree DASZ reveals pedigree and selection history of tea varieties.</title>
        <authorList>
            <person name="Zhang W."/>
            <person name="Zhang Y."/>
            <person name="Qiu H."/>
            <person name="Guo Y."/>
            <person name="Wan H."/>
            <person name="Zhang X."/>
            <person name="Scossa F."/>
            <person name="Alseekh S."/>
            <person name="Zhang Q."/>
            <person name="Wang P."/>
            <person name="Xu L."/>
            <person name="Schmidt M.H."/>
            <person name="Jia X."/>
            <person name="Li D."/>
            <person name="Zhu A."/>
            <person name="Guo F."/>
            <person name="Chen W."/>
            <person name="Ni D."/>
            <person name="Usadel B."/>
            <person name="Fernie A.R."/>
            <person name="Wen W."/>
        </authorList>
    </citation>
    <scope>NUCLEOTIDE SEQUENCE [LARGE SCALE GENOMIC DNA]</scope>
    <source>
        <strain evidence="3">cv. G240</strain>
    </source>
</reference>
<dbReference type="Gene3D" id="2.40.70.10">
    <property type="entry name" value="Acid Proteases"/>
    <property type="match status" value="1"/>
</dbReference>
<feature type="domain" description="Xylanase inhibitor C-terminal" evidence="1">
    <location>
        <begin position="4"/>
        <end position="109"/>
    </location>
</feature>
<evidence type="ECO:0000313" key="2">
    <source>
        <dbReference type="EMBL" id="KAF5938323.1"/>
    </source>
</evidence>
<keyword evidence="3" id="KW-1185">Reference proteome</keyword>
<reference evidence="2 3" key="2">
    <citation type="submission" date="2020-07" db="EMBL/GenBank/DDBJ databases">
        <title>Genome assembly of wild tea tree DASZ reveals pedigree and selection history of tea varieties.</title>
        <authorList>
            <person name="Zhang W."/>
        </authorList>
    </citation>
    <scope>NUCLEOTIDE SEQUENCE [LARGE SCALE GENOMIC DNA]</scope>
    <source>
        <strain evidence="3">cv. G240</strain>
        <tissue evidence="2">Leaf</tissue>
    </source>
</reference>
<dbReference type="InterPro" id="IPR032799">
    <property type="entry name" value="TAXi_C"/>
</dbReference>
<comment type="caution">
    <text evidence="2">The sequence shown here is derived from an EMBL/GenBank/DDBJ whole genome shotgun (WGS) entry which is preliminary data.</text>
</comment>
<name>A0A7J7GC22_CAMSI</name>
<proteinExistence type="predicted"/>
<accession>A0A7J7GC22</accession>
<evidence type="ECO:0000313" key="3">
    <source>
        <dbReference type="Proteomes" id="UP000593564"/>
    </source>
</evidence>
<dbReference type="Pfam" id="PF14541">
    <property type="entry name" value="TAXi_C"/>
    <property type="match status" value="1"/>
</dbReference>
<protein>
    <recommendedName>
        <fullName evidence="1">Xylanase inhibitor C-terminal domain-containing protein</fullName>
    </recommendedName>
</protein>
<dbReference type="Proteomes" id="UP000593564">
    <property type="component" value="Unassembled WGS sequence"/>
</dbReference>
<dbReference type="AlphaFoldDB" id="A0A7J7GC22"/>
<evidence type="ECO:0000259" key="1">
    <source>
        <dbReference type="Pfam" id="PF14541"/>
    </source>
</evidence>